<evidence type="ECO:0000313" key="2">
    <source>
        <dbReference type="EMBL" id="RMC05952.1"/>
    </source>
</evidence>
<feature type="region of interest" description="Disordered" evidence="1">
    <location>
        <begin position="117"/>
        <end position="139"/>
    </location>
</feature>
<evidence type="ECO:0000313" key="3">
    <source>
        <dbReference type="Proteomes" id="UP000269221"/>
    </source>
</evidence>
<accession>A0A3M0JY49</accession>
<gene>
    <name evidence="2" type="ORF">DUI87_17497</name>
</gene>
<keyword evidence="3" id="KW-1185">Reference proteome</keyword>
<dbReference type="AlphaFoldDB" id="A0A3M0JY49"/>
<organism evidence="2 3">
    <name type="scientific">Hirundo rustica rustica</name>
    <dbReference type="NCBI Taxonomy" id="333673"/>
    <lineage>
        <taxon>Eukaryota</taxon>
        <taxon>Metazoa</taxon>
        <taxon>Chordata</taxon>
        <taxon>Craniata</taxon>
        <taxon>Vertebrata</taxon>
        <taxon>Euteleostomi</taxon>
        <taxon>Archelosauria</taxon>
        <taxon>Archosauria</taxon>
        <taxon>Dinosauria</taxon>
        <taxon>Saurischia</taxon>
        <taxon>Theropoda</taxon>
        <taxon>Coelurosauria</taxon>
        <taxon>Aves</taxon>
        <taxon>Neognathae</taxon>
        <taxon>Neoaves</taxon>
        <taxon>Telluraves</taxon>
        <taxon>Australaves</taxon>
        <taxon>Passeriformes</taxon>
        <taxon>Sylvioidea</taxon>
        <taxon>Hirundinidae</taxon>
        <taxon>Hirundo</taxon>
    </lineage>
</organism>
<evidence type="ECO:0000256" key="1">
    <source>
        <dbReference type="SAM" id="MobiDB-lite"/>
    </source>
</evidence>
<comment type="caution">
    <text evidence="2">The sequence shown here is derived from an EMBL/GenBank/DDBJ whole genome shotgun (WGS) entry which is preliminary data.</text>
</comment>
<dbReference type="Proteomes" id="UP000269221">
    <property type="component" value="Unassembled WGS sequence"/>
</dbReference>
<reference evidence="2 3" key="1">
    <citation type="submission" date="2018-07" db="EMBL/GenBank/DDBJ databases">
        <title>A high quality draft genome assembly of the barn swallow (H. rustica rustica).</title>
        <authorList>
            <person name="Formenti G."/>
            <person name="Chiara M."/>
            <person name="Poveda L."/>
            <person name="Francoijs K.-J."/>
            <person name="Bonisoli-Alquati A."/>
            <person name="Canova L."/>
            <person name="Gianfranceschi L."/>
            <person name="Horner D.S."/>
            <person name="Saino N."/>
        </authorList>
    </citation>
    <scope>NUCLEOTIDE SEQUENCE [LARGE SCALE GENOMIC DNA]</scope>
    <source>
        <strain evidence="2">Chelidonia</strain>
        <tissue evidence="2">Blood</tissue>
    </source>
</reference>
<sequence length="158" mass="17229">MTTEICKPMAGSNTILPGSCKLPKSNRLNVLKEVVKIQPLALAAWDFLLTTLHLLSPFQTPDKPNIIFQSQQLAQGSGQASQPVAVHYRNGRDRLPSGGIWKSAQLFPKVGEEEEELPELSWVPPTPVRPPRDQLGEGTCGTRMVGTGTVTLHNAVPR</sequence>
<name>A0A3M0JY49_HIRRU</name>
<proteinExistence type="predicted"/>
<dbReference type="EMBL" id="QRBI01000121">
    <property type="protein sequence ID" value="RMC05952.1"/>
    <property type="molecule type" value="Genomic_DNA"/>
</dbReference>
<protein>
    <submittedName>
        <fullName evidence="2">Uncharacterized protein</fullName>
    </submittedName>
</protein>